<dbReference type="Gene3D" id="3.30.420.40">
    <property type="match status" value="1"/>
</dbReference>
<dbReference type="InterPro" id="IPR002756">
    <property type="entry name" value="MfnF"/>
</dbReference>
<dbReference type="GO" id="GO:0016787">
    <property type="term" value="F:hydrolase activity"/>
    <property type="evidence" value="ECO:0007669"/>
    <property type="project" value="InterPro"/>
</dbReference>
<evidence type="ECO:0000313" key="2">
    <source>
        <dbReference type="EMBL" id="TWU08716.1"/>
    </source>
</evidence>
<protein>
    <submittedName>
        <fullName evidence="2">Hydantoinase/oxoprolinase</fullName>
    </submittedName>
</protein>
<evidence type="ECO:0000313" key="3">
    <source>
        <dbReference type="Proteomes" id="UP000320735"/>
    </source>
</evidence>
<evidence type="ECO:0000259" key="1">
    <source>
        <dbReference type="Pfam" id="PF01968"/>
    </source>
</evidence>
<dbReference type="Proteomes" id="UP000320735">
    <property type="component" value="Unassembled WGS sequence"/>
</dbReference>
<dbReference type="Gene3D" id="3.30.420.190">
    <property type="entry name" value="conserved archaeal protein q6m145"/>
    <property type="match status" value="1"/>
</dbReference>
<proteinExistence type="predicted"/>
<organism evidence="2 3">
    <name type="scientific">Symmachiella macrocystis</name>
    <dbReference type="NCBI Taxonomy" id="2527985"/>
    <lineage>
        <taxon>Bacteria</taxon>
        <taxon>Pseudomonadati</taxon>
        <taxon>Planctomycetota</taxon>
        <taxon>Planctomycetia</taxon>
        <taxon>Planctomycetales</taxon>
        <taxon>Planctomycetaceae</taxon>
        <taxon>Symmachiella</taxon>
    </lineage>
</organism>
<dbReference type="InterPro" id="IPR002821">
    <property type="entry name" value="Hydantoinase_A"/>
</dbReference>
<dbReference type="NCBIfam" id="TIGR03123">
    <property type="entry name" value="one_C_unchar_1"/>
    <property type="match status" value="1"/>
</dbReference>
<accession>A0A5C6BBR8</accession>
<dbReference type="InterPro" id="IPR043129">
    <property type="entry name" value="ATPase_NBD"/>
</dbReference>
<comment type="caution">
    <text evidence="2">The sequence shown here is derived from an EMBL/GenBank/DDBJ whole genome shotgun (WGS) entry which is preliminary data.</text>
</comment>
<dbReference type="Pfam" id="PF01968">
    <property type="entry name" value="Hydantoinase_A"/>
    <property type="match status" value="1"/>
</dbReference>
<dbReference type="EMBL" id="SJPP01000002">
    <property type="protein sequence ID" value="TWU08716.1"/>
    <property type="molecule type" value="Genomic_DNA"/>
</dbReference>
<feature type="domain" description="Hydantoinase A/oxoprolinase" evidence="1">
    <location>
        <begin position="54"/>
        <end position="334"/>
    </location>
</feature>
<keyword evidence="3" id="KW-1185">Reference proteome</keyword>
<gene>
    <name evidence="2" type="ORF">CA54_39530</name>
</gene>
<dbReference type="SUPFAM" id="SSF53067">
    <property type="entry name" value="Actin-like ATPase domain"/>
    <property type="match status" value="1"/>
</dbReference>
<name>A0A5C6BBR8_9PLAN</name>
<dbReference type="OrthoDB" id="1792672at2"/>
<reference evidence="2 3" key="1">
    <citation type="submission" date="2019-02" db="EMBL/GenBank/DDBJ databases">
        <title>Deep-cultivation of Planctomycetes and their phenomic and genomic characterization uncovers novel biology.</title>
        <authorList>
            <person name="Wiegand S."/>
            <person name="Jogler M."/>
            <person name="Boedeker C."/>
            <person name="Pinto D."/>
            <person name="Vollmers J."/>
            <person name="Rivas-Marin E."/>
            <person name="Kohn T."/>
            <person name="Peeters S.H."/>
            <person name="Heuer A."/>
            <person name="Rast P."/>
            <person name="Oberbeckmann S."/>
            <person name="Bunk B."/>
            <person name="Jeske O."/>
            <person name="Meyerdierks A."/>
            <person name="Storesund J.E."/>
            <person name="Kallscheuer N."/>
            <person name="Luecker S."/>
            <person name="Lage O.M."/>
            <person name="Pohl T."/>
            <person name="Merkel B.J."/>
            <person name="Hornburger P."/>
            <person name="Mueller R.-W."/>
            <person name="Bruemmer F."/>
            <person name="Labrenz M."/>
            <person name="Spormann A.M."/>
            <person name="Op Den Camp H."/>
            <person name="Overmann J."/>
            <person name="Amann R."/>
            <person name="Jetten M.S.M."/>
            <person name="Mascher T."/>
            <person name="Medema M.H."/>
            <person name="Devos D.P."/>
            <person name="Kaster A.-K."/>
            <person name="Ovreas L."/>
            <person name="Rohde M."/>
            <person name="Galperin M.Y."/>
            <person name="Jogler C."/>
        </authorList>
    </citation>
    <scope>NUCLEOTIDE SEQUENCE [LARGE SCALE GENOMIC DNA]</scope>
    <source>
        <strain evidence="2 3">CA54</strain>
    </source>
</reference>
<dbReference type="RefSeq" id="WP_146372527.1">
    <property type="nucleotide sequence ID" value="NZ_SJPP01000002.1"/>
</dbReference>
<dbReference type="AlphaFoldDB" id="A0A5C6BBR8"/>
<sequence length="340" mass="35946">MSILGLDIGGANLKAAAADGQAAVRSFEIWKAPDRLEAELESLFAPFGQPSQFAVTMTAELADCFATKAEGVAHVIRAVQQVAGDRPVRVWRTSGDFVEPAAAIAEPLGVAAANWHALASWTADHFQIDNGLLIDIGSTTTDLIPLVGCKSAAAGLTDPARLQSTELVYTGVRRTPLCAVAVSVPYRGGFCPLAAELFATTQDVYLILQDIDSDESDFHTADGRAATVEMSRARLARMLCCDREEFSLEDARGAAQFIANVQLQILSTAAQRISERQSEPFETVVLSGSGSFLAARLCEASETLRGCKVILLPTETSPAIAEAACAYAVARLAKDADGPA</sequence>